<accession>A0A538SS66</accession>
<reference evidence="2 3" key="1">
    <citation type="journal article" date="2019" name="Nat. Microbiol.">
        <title>Mediterranean grassland soil C-N compound turnover is dependent on rainfall and depth, and is mediated by genomically divergent microorganisms.</title>
        <authorList>
            <person name="Diamond S."/>
            <person name="Andeer P.F."/>
            <person name="Li Z."/>
            <person name="Crits-Christoph A."/>
            <person name="Burstein D."/>
            <person name="Anantharaman K."/>
            <person name="Lane K.R."/>
            <person name="Thomas B.C."/>
            <person name="Pan C."/>
            <person name="Northen T.R."/>
            <person name="Banfield J.F."/>
        </authorList>
    </citation>
    <scope>NUCLEOTIDE SEQUENCE [LARGE SCALE GENOMIC DNA]</scope>
    <source>
        <strain evidence="2">WS_2</strain>
    </source>
</reference>
<dbReference type="Pfam" id="PF13468">
    <property type="entry name" value="Glyoxalase_3"/>
    <property type="match status" value="1"/>
</dbReference>
<evidence type="ECO:0000313" key="2">
    <source>
        <dbReference type="EMBL" id="TMQ54215.1"/>
    </source>
</evidence>
<feature type="domain" description="VOC" evidence="1">
    <location>
        <begin position="1"/>
        <end position="66"/>
    </location>
</feature>
<dbReference type="PANTHER" id="PTHR40265:SF1">
    <property type="entry name" value="GLYOXALASE-LIKE DOMAIN-CONTAINING PROTEIN"/>
    <property type="match status" value="1"/>
</dbReference>
<dbReference type="InterPro" id="IPR029068">
    <property type="entry name" value="Glyas_Bleomycin-R_OHBP_Dase"/>
</dbReference>
<gene>
    <name evidence="2" type="ORF">E6K72_07915</name>
</gene>
<proteinExistence type="predicted"/>
<dbReference type="PANTHER" id="PTHR40265">
    <property type="entry name" value="BLL2707 PROTEIN"/>
    <property type="match status" value="1"/>
</dbReference>
<protein>
    <submittedName>
        <fullName evidence="2">VOC family protein</fullName>
    </submittedName>
</protein>
<dbReference type="InterPro" id="IPR025870">
    <property type="entry name" value="Glyoxalase-like_dom"/>
</dbReference>
<comment type="caution">
    <text evidence="2">The sequence shown here is derived from an EMBL/GenBank/DDBJ whole genome shotgun (WGS) entry which is preliminary data.</text>
</comment>
<dbReference type="SUPFAM" id="SSF54593">
    <property type="entry name" value="Glyoxalase/Bleomycin resistance protein/Dihydroxybiphenyl dioxygenase"/>
    <property type="match status" value="1"/>
</dbReference>
<name>A0A538SS66_UNCEI</name>
<organism evidence="2 3">
    <name type="scientific">Eiseniibacteriota bacterium</name>
    <dbReference type="NCBI Taxonomy" id="2212470"/>
    <lineage>
        <taxon>Bacteria</taxon>
        <taxon>Candidatus Eiseniibacteriota</taxon>
    </lineage>
</organism>
<dbReference type="AlphaFoldDB" id="A0A538SS66"/>
<sequence length="215" mass="22461">MTNGNDIIPALDHLVFATPDVENTVSDLEARLGAPATPGGRHPGRGTRNALFGLGPHSYLEIIGPDDGQPAGARPRWFGIDHLEAPRLVTWAAKGTRLAGLVARAAHRGVRLGAVAGGSRERPDGTMLLWSLTDPATVIADGLVPFFIDWGDRPHPAAALPPGLALAALRAEHPRAGEVRRILSALGLALPVADGRRPALIATVEGAKGTIELRG</sequence>
<dbReference type="EMBL" id="VBOS01000277">
    <property type="protein sequence ID" value="TMQ54215.1"/>
    <property type="molecule type" value="Genomic_DNA"/>
</dbReference>
<dbReference type="Proteomes" id="UP000317716">
    <property type="component" value="Unassembled WGS sequence"/>
</dbReference>
<dbReference type="PROSITE" id="PS51819">
    <property type="entry name" value="VOC"/>
    <property type="match status" value="1"/>
</dbReference>
<dbReference type="Gene3D" id="3.10.180.10">
    <property type="entry name" value="2,3-Dihydroxybiphenyl 1,2-Dioxygenase, domain 1"/>
    <property type="match status" value="1"/>
</dbReference>
<evidence type="ECO:0000313" key="3">
    <source>
        <dbReference type="Proteomes" id="UP000317716"/>
    </source>
</evidence>
<evidence type="ECO:0000259" key="1">
    <source>
        <dbReference type="PROSITE" id="PS51819"/>
    </source>
</evidence>
<dbReference type="InterPro" id="IPR037523">
    <property type="entry name" value="VOC_core"/>
</dbReference>